<dbReference type="InterPro" id="IPR032675">
    <property type="entry name" value="LRR_dom_sf"/>
</dbReference>
<dbReference type="OrthoDB" id="76036at2759"/>
<dbReference type="Proteomes" id="UP000243217">
    <property type="component" value="Unassembled WGS sequence"/>
</dbReference>
<dbReference type="Gene3D" id="3.80.10.10">
    <property type="entry name" value="Ribonuclease Inhibitor"/>
    <property type="match status" value="1"/>
</dbReference>
<evidence type="ECO:0008006" key="5">
    <source>
        <dbReference type="Google" id="ProtNLM"/>
    </source>
</evidence>
<proteinExistence type="predicted"/>
<evidence type="ECO:0000313" key="4">
    <source>
        <dbReference type="Proteomes" id="UP000243217"/>
    </source>
</evidence>
<organism evidence="3 4">
    <name type="scientific">Thraustotheca clavata</name>
    <dbReference type="NCBI Taxonomy" id="74557"/>
    <lineage>
        <taxon>Eukaryota</taxon>
        <taxon>Sar</taxon>
        <taxon>Stramenopiles</taxon>
        <taxon>Oomycota</taxon>
        <taxon>Saprolegniomycetes</taxon>
        <taxon>Saprolegniales</taxon>
        <taxon>Achlyaceae</taxon>
        <taxon>Thraustotheca</taxon>
    </lineage>
</organism>
<dbReference type="PANTHER" id="PTHR45712:SF22">
    <property type="entry name" value="INSULIN-LIKE GROWTH FACTOR-BINDING PROTEIN COMPLEX ACID LABILE SUBUNIT"/>
    <property type="match status" value="1"/>
</dbReference>
<comment type="caution">
    <text evidence="3">The sequence shown here is derived from an EMBL/GenBank/DDBJ whole genome shotgun (WGS) entry which is preliminary data.</text>
</comment>
<evidence type="ECO:0000256" key="2">
    <source>
        <dbReference type="ARBA" id="ARBA00022737"/>
    </source>
</evidence>
<name>A0A1W0AC93_9STRA</name>
<dbReference type="SUPFAM" id="SSF52058">
    <property type="entry name" value="L domain-like"/>
    <property type="match status" value="1"/>
</dbReference>
<sequence length="294" mass="32392">MAINCNKRFKYFDRLLFVRQSVCPGQCNLSIKPLFQTGCFCAYAHIHCNSSSNLEVLQPSIFSTRLTYLEIDHCDLPNGIPDGIIAPFTSLFALRILFSNMTTYNSPNLPSTLTFLEIRYSQLQTVPNVIAATLPPQLIYLALDGNYIHDIPISTLQSWKQLNVLHLSETQIGDTTFDNIVQTLPSLNELSLHHTNITKIPPRLIEMSAVQTVFLSSNQIQGVVPVGVSGFIDLSCNPLVVLSGLPSAVTFDNSLLYCSGNQCSPRLLANNLCDVPCNLAKFGWDNGACASYNG</sequence>
<dbReference type="AlphaFoldDB" id="A0A1W0AC93"/>
<protein>
    <recommendedName>
        <fullName evidence="5">LNR domain-containing protein</fullName>
    </recommendedName>
</protein>
<dbReference type="InterPro" id="IPR050333">
    <property type="entry name" value="SLRP"/>
</dbReference>
<evidence type="ECO:0000256" key="1">
    <source>
        <dbReference type="ARBA" id="ARBA00022614"/>
    </source>
</evidence>
<gene>
    <name evidence="3" type="ORF">THRCLA_20054</name>
</gene>
<dbReference type="STRING" id="74557.A0A1W0AC93"/>
<keyword evidence="2" id="KW-0677">Repeat</keyword>
<dbReference type="PANTHER" id="PTHR45712">
    <property type="entry name" value="AGAP008170-PA"/>
    <property type="match status" value="1"/>
</dbReference>
<reference evidence="3 4" key="1">
    <citation type="journal article" date="2014" name="Genome Biol. Evol.">
        <title>The secreted proteins of Achlya hypogyna and Thraustotheca clavata identify the ancestral oomycete secretome and reveal gene acquisitions by horizontal gene transfer.</title>
        <authorList>
            <person name="Misner I."/>
            <person name="Blouin N."/>
            <person name="Leonard G."/>
            <person name="Richards T.A."/>
            <person name="Lane C.E."/>
        </authorList>
    </citation>
    <scope>NUCLEOTIDE SEQUENCE [LARGE SCALE GENOMIC DNA]</scope>
    <source>
        <strain evidence="3 4">ATCC 34112</strain>
    </source>
</reference>
<keyword evidence="4" id="KW-1185">Reference proteome</keyword>
<accession>A0A1W0AC93</accession>
<evidence type="ECO:0000313" key="3">
    <source>
        <dbReference type="EMBL" id="OQS07818.1"/>
    </source>
</evidence>
<keyword evidence="1" id="KW-0433">Leucine-rich repeat</keyword>
<dbReference type="EMBL" id="JNBS01000070">
    <property type="protein sequence ID" value="OQS07818.1"/>
    <property type="molecule type" value="Genomic_DNA"/>
</dbReference>